<comment type="caution">
    <text evidence="2">The sequence shown here is derived from an EMBL/GenBank/DDBJ whole genome shotgun (WGS) entry which is preliminary data.</text>
</comment>
<dbReference type="PROSITE" id="PS51318">
    <property type="entry name" value="TAT"/>
    <property type="match status" value="1"/>
</dbReference>
<feature type="region of interest" description="Disordered" evidence="1">
    <location>
        <begin position="167"/>
        <end position="202"/>
    </location>
</feature>
<dbReference type="OrthoDB" id="9796962at2"/>
<dbReference type="InterPro" id="IPR006311">
    <property type="entry name" value="TAT_signal"/>
</dbReference>
<dbReference type="RefSeq" id="WP_108918533.1">
    <property type="nucleotide sequence ID" value="NZ_BGJY01000023.1"/>
</dbReference>
<reference evidence="2 3" key="1">
    <citation type="journal article" date="2018" name="Appl. Microbiol. Biotechnol.">
        <title>Co-cultivation of the strictly anaerobic methanogen Methanosarcina barkeri with aerobic methanotrophs in an oxygen-limited membrane bioreactor.</title>
        <authorList>
            <person name="In 't Zandt M.H."/>
            <person name="van den Bosch T.J.M."/>
            <person name="Rijkers R."/>
            <person name="van Kessel M.A.H.J."/>
            <person name="Jetten M.S.M."/>
            <person name="Welte C.U."/>
        </authorList>
    </citation>
    <scope>NUCLEOTIDE SEQUENCE [LARGE SCALE GENOMIC DNA]</scope>
    <source>
        <strain evidence="2 3">DSM 17706</strain>
    </source>
</reference>
<dbReference type="InterPro" id="IPR007410">
    <property type="entry name" value="LpqE-like"/>
</dbReference>
<dbReference type="InterPro" id="IPR036182">
    <property type="entry name" value="PCuAC_sf"/>
</dbReference>
<accession>A0A2U1SLS8</accession>
<feature type="compositionally biased region" description="Basic and acidic residues" evidence="1">
    <location>
        <begin position="180"/>
        <end position="202"/>
    </location>
</feature>
<evidence type="ECO:0000256" key="1">
    <source>
        <dbReference type="SAM" id="MobiDB-lite"/>
    </source>
</evidence>
<evidence type="ECO:0000313" key="3">
    <source>
        <dbReference type="Proteomes" id="UP000245137"/>
    </source>
</evidence>
<sequence length="202" mass="21510">MMIKRRDLLAAGGALLGGAALGVSTPMRSAQAHEYELGKLTIEHPWVRAPKDGETTAYFYAFIHNKGGADKLIAVKSPNVGKVTLHSDAKHTIAQGGIAIAADKTTTLSPEGPHVVLAEVKKINPVGWGMELVLVFEKAGEVTVDAAVDAPDAKHAHDAEAMQRWEKAHPEGGVTSPAGDAKEQGHHHDHHDHGDHTSKDMK</sequence>
<dbReference type="Gene3D" id="2.60.40.1890">
    <property type="entry name" value="PCu(A)C copper chaperone"/>
    <property type="match status" value="1"/>
</dbReference>
<organism evidence="2 3">
    <name type="scientific">Methylosinus sporium</name>
    <dbReference type="NCBI Taxonomy" id="428"/>
    <lineage>
        <taxon>Bacteria</taxon>
        <taxon>Pseudomonadati</taxon>
        <taxon>Pseudomonadota</taxon>
        <taxon>Alphaproteobacteria</taxon>
        <taxon>Hyphomicrobiales</taxon>
        <taxon>Methylocystaceae</taxon>
        <taxon>Methylosinus</taxon>
    </lineage>
</organism>
<dbReference type="PANTHER" id="PTHR36302">
    <property type="entry name" value="BLR7088 PROTEIN"/>
    <property type="match status" value="1"/>
</dbReference>
<evidence type="ECO:0008006" key="4">
    <source>
        <dbReference type="Google" id="ProtNLM"/>
    </source>
</evidence>
<dbReference type="SUPFAM" id="SSF110087">
    <property type="entry name" value="DR1885-like metal-binding protein"/>
    <property type="match status" value="1"/>
</dbReference>
<dbReference type="AlphaFoldDB" id="A0A2U1SLS8"/>
<dbReference type="InterPro" id="IPR058248">
    <property type="entry name" value="Lxx211020-like"/>
</dbReference>
<name>A0A2U1SLS8_METSR</name>
<gene>
    <name evidence="2" type="ORF">C5689_17545</name>
</gene>
<dbReference type="EMBL" id="PUIV01000044">
    <property type="protein sequence ID" value="PWB92574.1"/>
    <property type="molecule type" value="Genomic_DNA"/>
</dbReference>
<dbReference type="Proteomes" id="UP000245137">
    <property type="component" value="Unassembled WGS sequence"/>
</dbReference>
<dbReference type="PANTHER" id="PTHR36302:SF1">
    <property type="entry name" value="COPPER CHAPERONE PCU(A)C"/>
    <property type="match status" value="1"/>
</dbReference>
<protein>
    <recommendedName>
        <fullName evidence="4">Copper chaperone PCu(A)C</fullName>
    </recommendedName>
</protein>
<dbReference type="Pfam" id="PF04314">
    <property type="entry name" value="PCuAC"/>
    <property type="match status" value="1"/>
</dbReference>
<proteinExistence type="predicted"/>
<evidence type="ECO:0000313" key="2">
    <source>
        <dbReference type="EMBL" id="PWB92574.1"/>
    </source>
</evidence>
<keyword evidence="3" id="KW-1185">Reference proteome</keyword>